<dbReference type="AlphaFoldDB" id="A0A4Q0I4F5"/>
<evidence type="ECO:0000313" key="1">
    <source>
        <dbReference type="EMBL" id="RXE59183.1"/>
    </source>
</evidence>
<keyword evidence="1" id="KW-0378">Hydrolase</keyword>
<dbReference type="OrthoDB" id="1679217at2"/>
<proteinExistence type="predicted"/>
<evidence type="ECO:0000313" key="2">
    <source>
        <dbReference type="Proteomes" id="UP000289166"/>
    </source>
</evidence>
<dbReference type="InterPro" id="IPR029058">
    <property type="entry name" value="AB_hydrolase_fold"/>
</dbReference>
<dbReference type="EMBL" id="RLII01000008">
    <property type="protein sequence ID" value="RXE59183.1"/>
    <property type="molecule type" value="Genomic_DNA"/>
</dbReference>
<dbReference type="Proteomes" id="UP000289166">
    <property type="component" value="Unassembled WGS sequence"/>
</dbReference>
<dbReference type="Gene3D" id="3.40.50.1820">
    <property type="entry name" value="alpha/beta hydrolase"/>
    <property type="match status" value="1"/>
</dbReference>
<accession>A0A4Q0I4F5</accession>
<comment type="caution">
    <text evidence="1">The sequence shown here is derived from an EMBL/GenBank/DDBJ whole genome shotgun (WGS) entry which is preliminary data.</text>
</comment>
<dbReference type="SUPFAM" id="SSF53474">
    <property type="entry name" value="alpha/beta-Hydrolases"/>
    <property type="match status" value="1"/>
</dbReference>
<gene>
    <name evidence="1" type="ORF">EFD62_08535</name>
</gene>
<sequence length="324" mass="37679">MNEASSKFVDNLAIEKLLNEKLLKVAHKPVNLIVDEDEEIFDGLYKCELDMSTIKFFEGEKNLKRFEIPSIMKTQDYIENDTIYLYYHPAEDPICNILLLHGLYDDNMFNYAFLIKMLNELKFNVFFMELPYHFNRKPVDSAFSGEYFVSADLLRSHNAFRQSLYDIEASRQIISHVNALPCLLVGFSMGGCISFRYHMLRDSFIGTFLINPVTDMLTLIWENPLLVKVRTDLENCGFGKERVSNVFKKLDPCENITSSFNVDNIAVVYSIYDQIIGMEKNAIFTEKIKNAGLKKIFEYHAGHLNILRVPRLSNDIYDFFMDCF</sequence>
<keyword evidence="2" id="KW-1185">Reference proteome</keyword>
<dbReference type="GO" id="GO:0016787">
    <property type="term" value="F:hydrolase activity"/>
    <property type="evidence" value="ECO:0007669"/>
    <property type="project" value="UniProtKB-KW"/>
</dbReference>
<reference evidence="2" key="1">
    <citation type="submission" date="2018-11" db="EMBL/GenBank/DDBJ databases">
        <title>Genome sequencing of a novel mesophilic and cellulolytic organism within the genus Hungateiclostridium.</title>
        <authorList>
            <person name="Rettenmaier R."/>
            <person name="Liebl W."/>
            <person name="Zverlov V."/>
        </authorList>
    </citation>
    <scope>NUCLEOTIDE SEQUENCE [LARGE SCALE GENOMIC DNA]</scope>
    <source>
        <strain evidence="2">N2K1</strain>
    </source>
</reference>
<name>A0A4Q0I4F5_9FIRM</name>
<organism evidence="1 2">
    <name type="scientific">Acetivibrio mesophilus</name>
    <dbReference type="NCBI Taxonomy" id="2487273"/>
    <lineage>
        <taxon>Bacteria</taxon>
        <taxon>Bacillati</taxon>
        <taxon>Bacillota</taxon>
        <taxon>Clostridia</taxon>
        <taxon>Eubacteriales</taxon>
        <taxon>Oscillospiraceae</taxon>
        <taxon>Acetivibrio</taxon>
    </lineage>
</organism>
<dbReference type="RefSeq" id="WP_128705977.1">
    <property type="nucleotide sequence ID" value="NZ_RLII01000008.1"/>
</dbReference>
<protein>
    <submittedName>
        <fullName evidence="1">Alpha/beta hydrolase</fullName>
    </submittedName>
</protein>